<evidence type="ECO:0000313" key="5">
    <source>
        <dbReference type="Proteomes" id="UP001256646"/>
    </source>
</evidence>
<feature type="DNA-binding region" description="H-T-H motif" evidence="2">
    <location>
        <begin position="36"/>
        <end position="55"/>
    </location>
</feature>
<dbReference type="SUPFAM" id="SSF46689">
    <property type="entry name" value="Homeodomain-like"/>
    <property type="match status" value="1"/>
</dbReference>
<organism evidence="4 5">
    <name type="scientific">Clostridium aquiflavi</name>
    <dbReference type="NCBI Taxonomy" id="3073603"/>
    <lineage>
        <taxon>Bacteria</taxon>
        <taxon>Bacillati</taxon>
        <taxon>Bacillota</taxon>
        <taxon>Clostridia</taxon>
        <taxon>Eubacteriales</taxon>
        <taxon>Clostridiaceae</taxon>
        <taxon>Clostridium</taxon>
    </lineage>
</organism>
<dbReference type="PANTHER" id="PTHR43479:SF11">
    <property type="entry name" value="ACREF_ENVCD OPERON REPRESSOR-RELATED"/>
    <property type="match status" value="1"/>
</dbReference>
<evidence type="ECO:0000256" key="2">
    <source>
        <dbReference type="PROSITE-ProRule" id="PRU00335"/>
    </source>
</evidence>
<evidence type="ECO:0000259" key="3">
    <source>
        <dbReference type="PROSITE" id="PS50977"/>
    </source>
</evidence>
<dbReference type="PANTHER" id="PTHR43479">
    <property type="entry name" value="ACREF/ENVCD OPERON REPRESSOR-RELATED"/>
    <property type="match status" value="1"/>
</dbReference>
<proteinExistence type="predicted"/>
<dbReference type="InterPro" id="IPR001647">
    <property type="entry name" value="HTH_TetR"/>
</dbReference>
<dbReference type="EMBL" id="JAVJAN010000014">
    <property type="protein sequence ID" value="MDR5587154.1"/>
    <property type="molecule type" value="Genomic_DNA"/>
</dbReference>
<sequence>MDTKLTNRQYQALKTKENILHCALQLVKEIGFEKVTISSICKKANVSIGSFYHYFKSLDFIIIETYKYFDEILTNLDEQGHFNGNTINRIMLIVKEQLRYAEIEGVEIVTQFYKSQITVGNEYFLSFDRHLSKLILDAAKDGQKLGILDTTIDALEITNDILTISRGVIYDWCLKHGNFNLIEKGCKLTKVYLDSYLVNSCP</sequence>
<name>A0ABU1EGS5_9CLOT</name>
<dbReference type="RefSeq" id="WP_252214348.1">
    <property type="nucleotide sequence ID" value="NZ_JAVJAN010000014.1"/>
</dbReference>
<keyword evidence="1 2" id="KW-0238">DNA-binding</keyword>
<gene>
    <name evidence="4" type="ORF">RGC78_06695</name>
</gene>
<dbReference type="PROSITE" id="PS50977">
    <property type="entry name" value="HTH_TETR_2"/>
    <property type="match status" value="1"/>
</dbReference>
<dbReference type="Pfam" id="PF00440">
    <property type="entry name" value="TetR_N"/>
    <property type="match status" value="1"/>
</dbReference>
<dbReference type="Proteomes" id="UP001256646">
    <property type="component" value="Unassembled WGS sequence"/>
</dbReference>
<dbReference type="InterPro" id="IPR036271">
    <property type="entry name" value="Tet_transcr_reg_TetR-rel_C_sf"/>
</dbReference>
<comment type="caution">
    <text evidence="4">The sequence shown here is derived from an EMBL/GenBank/DDBJ whole genome shotgun (WGS) entry which is preliminary data.</text>
</comment>
<reference evidence="4 5" key="1">
    <citation type="submission" date="2023-09" db="EMBL/GenBank/DDBJ databases">
        <authorList>
            <person name="Zhai L."/>
        </authorList>
    </citation>
    <scope>NUCLEOTIDE SEQUENCE [LARGE SCALE GENOMIC DNA]</scope>
    <source>
        <strain evidence="4 5">5 N-1</strain>
    </source>
</reference>
<keyword evidence="5" id="KW-1185">Reference proteome</keyword>
<dbReference type="Gene3D" id="1.10.357.10">
    <property type="entry name" value="Tetracycline Repressor, domain 2"/>
    <property type="match status" value="1"/>
</dbReference>
<dbReference type="SUPFAM" id="SSF48498">
    <property type="entry name" value="Tetracyclin repressor-like, C-terminal domain"/>
    <property type="match status" value="1"/>
</dbReference>
<dbReference type="InterPro" id="IPR009057">
    <property type="entry name" value="Homeodomain-like_sf"/>
</dbReference>
<evidence type="ECO:0000256" key="1">
    <source>
        <dbReference type="ARBA" id="ARBA00023125"/>
    </source>
</evidence>
<dbReference type="PRINTS" id="PR00455">
    <property type="entry name" value="HTHTETR"/>
</dbReference>
<dbReference type="InterPro" id="IPR050624">
    <property type="entry name" value="HTH-type_Tx_Regulator"/>
</dbReference>
<feature type="domain" description="HTH tetR-type" evidence="3">
    <location>
        <begin position="13"/>
        <end position="73"/>
    </location>
</feature>
<accession>A0ABU1EGS5</accession>
<protein>
    <submittedName>
        <fullName evidence="4">TetR/AcrR family transcriptional regulator</fullName>
    </submittedName>
</protein>
<evidence type="ECO:0000313" key="4">
    <source>
        <dbReference type="EMBL" id="MDR5587154.1"/>
    </source>
</evidence>